<dbReference type="KEGG" id="paqt:E8L99_19380"/>
<sequence>MAGLVRVFCACRSCWREGGAGAPADRWRVGVASPAEETSLLLGTAAGFAAIAGAQAADLPGKAAPAEYVRICDTYGAGFFFIPGTDTCLRIGGFVRADYSVYLNHTSNILAAGNNGTAGNISNAAFDNSSAFQSRFAINFDARSNTEYGLLRSFAQFTIRRGESSGYVGSGLNSYNNNPRSTLAVMDRAFIQFAGFTFGYSASFFNFYQGDVNLLGNPTTARATGTNLLAYTASFGSGFSATVSLEDRRITEIGNLDAAVLGTNGSSVSLGNRPLSGLGGLTYGRNDVPDIVANLRVDQGWGSAQLMGAFRQIKDYGFAGSTNTATGGTIPTAAAGDKWGYAIGAGLRLNLDMIARGDQFWLQATYADGALGYVILNGNGDGITANRNNTSGPFNFSQAGGVVYNYRDAIVNTGLVNPAIQTSKAWGVAAGFRHFWTPNLRSSLFGTYARVDAPLASTLPDFSLWTVGANLVWSPVRNLDLGLEVVYGSINRTGVNAGGAATATSCGVGSAIVAATGACKTSDQNLYTTLRVQRNF</sequence>
<keyword evidence="8 10" id="KW-0472">Membrane</keyword>
<keyword evidence="7 10" id="KW-0626">Porin</keyword>
<dbReference type="InterPro" id="IPR003684">
    <property type="entry name" value="Porin_alphabac"/>
</dbReference>
<comment type="function">
    <text evidence="10">Forms passive diffusion pores that allow small molecular weight hydrophilic materials across the outer membrane.</text>
</comment>
<keyword evidence="9 10" id="KW-0998">Cell outer membrane</keyword>
<name>A0A4D7QJJ9_9HYPH</name>
<keyword evidence="5" id="KW-0732">Signal</keyword>
<gene>
    <name evidence="11" type="ORF">E8L99_19380</name>
</gene>
<evidence type="ECO:0000256" key="6">
    <source>
        <dbReference type="ARBA" id="ARBA00023065"/>
    </source>
</evidence>
<protein>
    <recommendedName>
        <fullName evidence="10">Porin</fullName>
    </recommendedName>
</protein>
<proteinExistence type="inferred from homology"/>
<dbReference type="OrthoDB" id="7801681at2"/>
<evidence type="ECO:0000256" key="5">
    <source>
        <dbReference type="ARBA" id="ARBA00022729"/>
    </source>
</evidence>
<evidence type="ECO:0000313" key="11">
    <source>
        <dbReference type="EMBL" id="QCK87758.1"/>
    </source>
</evidence>
<evidence type="ECO:0000313" key="12">
    <source>
        <dbReference type="Proteomes" id="UP000298588"/>
    </source>
</evidence>
<accession>A0A4D7QJJ9</accession>
<dbReference type="Pfam" id="PF02530">
    <property type="entry name" value="Porin_2"/>
    <property type="match status" value="1"/>
</dbReference>
<evidence type="ECO:0000256" key="1">
    <source>
        <dbReference type="ARBA" id="ARBA00009521"/>
    </source>
</evidence>
<evidence type="ECO:0000256" key="9">
    <source>
        <dbReference type="ARBA" id="ARBA00023237"/>
    </source>
</evidence>
<keyword evidence="2 10" id="KW-0813">Transport</keyword>
<comment type="domain">
    <text evidence="10">Consists of 16-stranded beta-barrel sheets, with large surface-exposed loops, that form a transmembrane pore at the center of each barrel. The pore is partially ocluded by a peptide loop that folds into the pore lumen.</text>
</comment>
<dbReference type="Proteomes" id="UP000298588">
    <property type="component" value="Chromosome"/>
</dbReference>
<organism evidence="11 12">
    <name type="scientific">Phreatobacter aquaticus</name>
    <dbReference type="NCBI Taxonomy" id="2570229"/>
    <lineage>
        <taxon>Bacteria</taxon>
        <taxon>Pseudomonadati</taxon>
        <taxon>Pseudomonadota</taxon>
        <taxon>Alphaproteobacteria</taxon>
        <taxon>Hyphomicrobiales</taxon>
        <taxon>Phreatobacteraceae</taxon>
        <taxon>Phreatobacter</taxon>
    </lineage>
</organism>
<dbReference type="RefSeq" id="WP_137101086.1">
    <property type="nucleotide sequence ID" value="NZ_CP039865.1"/>
</dbReference>
<reference evidence="11 12" key="1">
    <citation type="submission" date="2019-04" db="EMBL/GenBank/DDBJ databases">
        <title>Phreatobacter aquaticus sp. nov.</title>
        <authorList>
            <person name="Choi A."/>
            <person name="Baek K."/>
        </authorList>
    </citation>
    <scope>NUCLEOTIDE SEQUENCE [LARGE SCALE GENOMIC DNA]</scope>
    <source>
        <strain evidence="11 12">NMCR1094</strain>
    </source>
</reference>
<evidence type="ECO:0000256" key="8">
    <source>
        <dbReference type="ARBA" id="ARBA00023136"/>
    </source>
</evidence>
<dbReference type="AlphaFoldDB" id="A0A4D7QJJ9"/>
<evidence type="ECO:0000256" key="3">
    <source>
        <dbReference type="ARBA" id="ARBA00022452"/>
    </source>
</evidence>
<keyword evidence="6 10" id="KW-0406">Ion transport</keyword>
<evidence type="ECO:0000256" key="7">
    <source>
        <dbReference type="ARBA" id="ARBA00023114"/>
    </source>
</evidence>
<comment type="similarity">
    <text evidence="1 10">Belongs to the alphaproteobacteria porin family.</text>
</comment>
<keyword evidence="4 10" id="KW-0812">Transmembrane</keyword>
<evidence type="ECO:0000256" key="4">
    <source>
        <dbReference type="ARBA" id="ARBA00022692"/>
    </source>
</evidence>
<comment type="subcellular location">
    <subcellularLocation>
        <location evidence="10">Cell outer membrane</location>
        <topology evidence="10">Multi-pass membrane protein</topology>
    </subcellularLocation>
</comment>
<dbReference type="GO" id="GO:0046930">
    <property type="term" value="C:pore complex"/>
    <property type="evidence" value="ECO:0007669"/>
    <property type="project" value="UniProtKB-KW"/>
</dbReference>
<dbReference type="EMBL" id="CP039865">
    <property type="protein sequence ID" value="QCK87758.1"/>
    <property type="molecule type" value="Genomic_DNA"/>
</dbReference>
<keyword evidence="3 10" id="KW-1134">Transmembrane beta strand</keyword>
<evidence type="ECO:0000256" key="2">
    <source>
        <dbReference type="ARBA" id="ARBA00022448"/>
    </source>
</evidence>
<keyword evidence="12" id="KW-1185">Reference proteome</keyword>
<dbReference type="GO" id="GO:0015288">
    <property type="term" value="F:porin activity"/>
    <property type="evidence" value="ECO:0007669"/>
    <property type="project" value="UniProtKB-KW"/>
</dbReference>
<evidence type="ECO:0000256" key="10">
    <source>
        <dbReference type="RuleBase" id="RU364005"/>
    </source>
</evidence>
<dbReference type="GO" id="GO:0009279">
    <property type="term" value="C:cell outer membrane"/>
    <property type="evidence" value="ECO:0007669"/>
    <property type="project" value="UniProtKB-SubCell"/>
</dbReference>
<dbReference type="GO" id="GO:0006811">
    <property type="term" value="P:monoatomic ion transport"/>
    <property type="evidence" value="ECO:0007669"/>
    <property type="project" value="UniProtKB-KW"/>
</dbReference>